<sequence length="185" mass="22379">MDKIYYPNQKIHNKILLWIQRIFSLIFLYATLTLPTGLKLMDTPLVTTIRKEYPTWWHVAWDIVLTIFILGIIIFVIKLFLLYTKKHHTSQKYINWLKKMDGKFIQNFLNFDFFVIKFILATILSLVIWQILKQVLQYFPIFHLPQYSTQPVVFVMVILGLIIFVESFESWKNKIRKHLHITERF</sequence>
<feature type="transmembrane region" description="Helical" evidence="1">
    <location>
        <begin position="152"/>
        <end position="171"/>
    </location>
</feature>
<comment type="caution">
    <text evidence="2">The sequence shown here is derived from an EMBL/GenBank/DDBJ whole genome shotgun (WGS) entry which is preliminary data.</text>
</comment>
<keyword evidence="1" id="KW-1133">Transmembrane helix</keyword>
<evidence type="ECO:0000313" key="3">
    <source>
        <dbReference type="Proteomes" id="UP000231453"/>
    </source>
</evidence>
<reference evidence="3" key="1">
    <citation type="submission" date="2017-09" db="EMBL/GenBank/DDBJ databases">
        <title>Depth-based differentiation of microbial function through sediment-hosted aquifers and enrichment of novel symbionts in the deep terrestrial subsurface.</title>
        <authorList>
            <person name="Probst A.J."/>
            <person name="Ladd B."/>
            <person name="Jarett J.K."/>
            <person name="Geller-Mcgrath D.E."/>
            <person name="Sieber C.M.K."/>
            <person name="Emerson J.B."/>
            <person name="Anantharaman K."/>
            <person name="Thomas B.C."/>
            <person name="Malmstrom R."/>
            <person name="Stieglmeier M."/>
            <person name="Klingl A."/>
            <person name="Woyke T."/>
            <person name="Ryan C.M."/>
            <person name="Banfield J.F."/>
        </authorList>
    </citation>
    <scope>NUCLEOTIDE SEQUENCE [LARGE SCALE GENOMIC DNA]</scope>
</reference>
<gene>
    <name evidence="2" type="ORF">COX80_02810</name>
</gene>
<name>A0A2M7VAY6_9BACT</name>
<feature type="transmembrane region" description="Helical" evidence="1">
    <location>
        <begin position="15"/>
        <end position="38"/>
    </location>
</feature>
<dbReference type="Proteomes" id="UP000231453">
    <property type="component" value="Unassembled WGS sequence"/>
</dbReference>
<keyword evidence="1" id="KW-0812">Transmembrane</keyword>
<proteinExistence type="predicted"/>
<organism evidence="2 3">
    <name type="scientific">Candidatus Magasanikbacteria bacterium CG_4_10_14_0_2_um_filter_33_14</name>
    <dbReference type="NCBI Taxonomy" id="1974636"/>
    <lineage>
        <taxon>Bacteria</taxon>
        <taxon>Candidatus Magasanikiibacteriota</taxon>
    </lineage>
</organism>
<feature type="transmembrane region" description="Helical" evidence="1">
    <location>
        <begin position="104"/>
        <end position="132"/>
    </location>
</feature>
<keyword evidence="1" id="KW-0472">Membrane</keyword>
<evidence type="ECO:0000256" key="1">
    <source>
        <dbReference type="SAM" id="Phobius"/>
    </source>
</evidence>
<protein>
    <submittedName>
        <fullName evidence="2">Uncharacterized protein</fullName>
    </submittedName>
</protein>
<evidence type="ECO:0000313" key="2">
    <source>
        <dbReference type="EMBL" id="PIZ95943.1"/>
    </source>
</evidence>
<accession>A0A2M7VAY6</accession>
<feature type="transmembrane region" description="Helical" evidence="1">
    <location>
        <begin position="58"/>
        <end position="83"/>
    </location>
</feature>
<dbReference type="EMBL" id="PFPL01000041">
    <property type="protein sequence ID" value="PIZ95943.1"/>
    <property type="molecule type" value="Genomic_DNA"/>
</dbReference>
<dbReference type="AlphaFoldDB" id="A0A2M7VAY6"/>